<dbReference type="PANTHER" id="PTHR43639">
    <property type="entry name" value="OXIDOREDUCTASE, SHORT-CHAIN DEHYDROGENASE/REDUCTASE FAMILY (AFU_ORTHOLOGUE AFUA_5G02870)"/>
    <property type="match status" value="1"/>
</dbReference>
<dbReference type="SUPFAM" id="SSF51735">
    <property type="entry name" value="NAD(P)-binding Rossmann-fold domains"/>
    <property type="match status" value="1"/>
</dbReference>
<dbReference type="CDD" id="cd05233">
    <property type="entry name" value="SDR_c"/>
    <property type="match status" value="1"/>
</dbReference>
<evidence type="ECO:0000313" key="3">
    <source>
        <dbReference type="EMBL" id="KWV48460.1"/>
    </source>
</evidence>
<evidence type="ECO:0000313" key="4">
    <source>
        <dbReference type="Proteomes" id="UP000057737"/>
    </source>
</evidence>
<organism evidence="3 4">
    <name type="scientific">Bradyrhizobium macuxiense</name>
    <dbReference type="NCBI Taxonomy" id="1755647"/>
    <lineage>
        <taxon>Bacteria</taxon>
        <taxon>Pseudomonadati</taxon>
        <taxon>Pseudomonadota</taxon>
        <taxon>Alphaproteobacteria</taxon>
        <taxon>Hyphomicrobiales</taxon>
        <taxon>Nitrobacteraceae</taxon>
        <taxon>Bradyrhizobium</taxon>
    </lineage>
</organism>
<gene>
    <name evidence="3" type="ORF">AS156_18460</name>
</gene>
<dbReference type="EMBL" id="LNCU01000107">
    <property type="protein sequence ID" value="KWV48460.1"/>
    <property type="molecule type" value="Genomic_DNA"/>
</dbReference>
<keyword evidence="4" id="KW-1185">Reference proteome</keyword>
<dbReference type="PRINTS" id="PR00081">
    <property type="entry name" value="GDHRDH"/>
</dbReference>
<comment type="similarity">
    <text evidence="1">Belongs to the short-chain dehydrogenases/reductases (SDR) family.</text>
</comment>
<name>A0A109JGM5_9BRAD</name>
<proteinExistence type="inferred from homology"/>
<comment type="caution">
    <text evidence="3">The sequence shown here is derived from an EMBL/GenBank/DDBJ whole genome shotgun (WGS) entry which is preliminary data.</text>
</comment>
<dbReference type="PANTHER" id="PTHR43639:SF1">
    <property type="entry name" value="SHORT-CHAIN DEHYDROGENASE_REDUCTASE FAMILY PROTEIN"/>
    <property type="match status" value="1"/>
</dbReference>
<dbReference type="Proteomes" id="UP000057737">
    <property type="component" value="Unassembled WGS sequence"/>
</dbReference>
<accession>A0A109JGM5</accession>
<dbReference type="InterPro" id="IPR020904">
    <property type="entry name" value="Sc_DH/Rdtase_CS"/>
</dbReference>
<evidence type="ECO:0000256" key="1">
    <source>
        <dbReference type="ARBA" id="ARBA00006484"/>
    </source>
</evidence>
<dbReference type="Gene3D" id="3.40.50.720">
    <property type="entry name" value="NAD(P)-binding Rossmann-like Domain"/>
    <property type="match status" value="1"/>
</dbReference>
<dbReference type="InterPro" id="IPR002347">
    <property type="entry name" value="SDR_fam"/>
</dbReference>
<evidence type="ECO:0000256" key="2">
    <source>
        <dbReference type="ARBA" id="ARBA00023002"/>
    </source>
</evidence>
<dbReference type="Pfam" id="PF13561">
    <property type="entry name" value="adh_short_C2"/>
    <property type="match status" value="1"/>
</dbReference>
<dbReference type="InterPro" id="IPR036291">
    <property type="entry name" value="NAD(P)-bd_dom_sf"/>
</dbReference>
<dbReference type="OrthoDB" id="198783at2"/>
<dbReference type="PRINTS" id="PR00080">
    <property type="entry name" value="SDRFAMILY"/>
</dbReference>
<dbReference type="AlphaFoldDB" id="A0A109JGM5"/>
<dbReference type="PROSITE" id="PS00061">
    <property type="entry name" value="ADH_SHORT"/>
    <property type="match status" value="1"/>
</dbReference>
<dbReference type="GO" id="GO:0016491">
    <property type="term" value="F:oxidoreductase activity"/>
    <property type="evidence" value="ECO:0007669"/>
    <property type="project" value="UniProtKB-KW"/>
</dbReference>
<reference evidence="3 4" key="1">
    <citation type="submission" date="2015-11" db="EMBL/GenBank/DDBJ databases">
        <title>Draft Genome Sequence of the Strain BR 10303 (Bradyrhizobium sp.) isolated from nodules of Centrolobium paraense.</title>
        <authorList>
            <person name="Zelli J.E."/>
            <person name="Simoes-Araujo J.L."/>
            <person name="Barauna A.C."/>
            <person name="Silva K."/>
        </authorList>
    </citation>
    <scope>NUCLEOTIDE SEQUENCE [LARGE SCALE GENOMIC DNA]</scope>
    <source>
        <strain evidence="3 4">BR 10303</strain>
    </source>
</reference>
<protein>
    <submittedName>
        <fullName evidence="3">Short-chain dehydrogenase</fullName>
    </submittedName>
</protein>
<dbReference type="RefSeq" id="WP_066513491.1">
    <property type="nucleotide sequence ID" value="NZ_LNCU01000107.1"/>
</dbReference>
<sequence>MSDIETLGGRLAVVTGGSNGIGAAAVKRLAAAGADVIVGYHNSEDRAQALLRGLPTGRHEVARLALEEPASFKALAARIDRRGGKLDILVNSAGFTRAIPHHDLETLTDELFEQILIANVRGPYSAIRALRPQLRASGDAVVINVSSISGFTASGSSVAYCASKAALDNISMSLGRALGPEIRVLSVSPGAVATDFVPGRDRAALEAGALSTPLKRVIEPDDVAAAILACATHLKVSTGTTIVVDGGRHL</sequence>
<keyword evidence="2" id="KW-0560">Oxidoreductase</keyword>